<keyword evidence="4" id="KW-1185">Reference proteome</keyword>
<evidence type="ECO:0000256" key="1">
    <source>
        <dbReference type="ARBA" id="ARBA00022603"/>
    </source>
</evidence>
<gene>
    <name evidence="3" type="ORF">PMH09_17960</name>
</gene>
<dbReference type="SUPFAM" id="SSF53335">
    <property type="entry name" value="S-adenosyl-L-methionine-dependent methyltransferases"/>
    <property type="match status" value="1"/>
</dbReference>
<keyword evidence="2" id="KW-0808">Transferase</keyword>
<proteinExistence type="predicted"/>
<dbReference type="GO" id="GO:0032259">
    <property type="term" value="P:methylation"/>
    <property type="evidence" value="ECO:0007669"/>
    <property type="project" value="UniProtKB-KW"/>
</dbReference>
<dbReference type="InterPro" id="IPR029063">
    <property type="entry name" value="SAM-dependent_MTases_sf"/>
</dbReference>
<dbReference type="PANTHER" id="PTHR40048">
    <property type="entry name" value="RHAMNOSYL O-METHYLTRANSFERASE"/>
    <property type="match status" value="1"/>
</dbReference>
<evidence type="ECO:0000256" key="2">
    <source>
        <dbReference type="ARBA" id="ARBA00022679"/>
    </source>
</evidence>
<dbReference type="Gene3D" id="3.40.50.150">
    <property type="entry name" value="Vaccinia Virus protein VP39"/>
    <property type="match status" value="1"/>
</dbReference>
<dbReference type="RefSeq" id="WP_283759727.1">
    <property type="nucleotide sequence ID" value="NZ_JAQOSQ010000025.1"/>
</dbReference>
<reference evidence="3 4" key="1">
    <citation type="submission" date="2023-01" db="EMBL/GenBank/DDBJ databases">
        <title>Novel diversity within Roseofilum (Cyanobacteria; Desertifilaceae) from marine benthic mats with descriptions of four novel species.</title>
        <authorList>
            <person name="Wang Y."/>
            <person name="Berthold D.E."/>
            <person name="Hu J."/>
            <person name="Lefler F.W."/>
            <person name="Laughinghouse H.D. IV."/>
        </authorList>
    </citation>
    <scope>NUCLEOTIDE SEQUENCE [LARGE SCALE GENOMIC DNA]</scope>
    <source>
        <strain evidence="3 4">BLCC-M143</strain>
    </source>
</reference>
<dbReference type="PANTHER" id="PTHR40048:SF1">
    <property type="entry name" value="RHAMNOSYL O-METHYLTRANSFERASE"/>
    <property type="match status" value="1"/>
</dbReference>
<sequence>MNMKKNLKTVVKNLGDSYFWPASQKELYGLISEYPGSNKEDILSIIKSYQGQGWYKRLCVLQDDGELAGLIDWASKQQPKVVMEIGTAQGGTLLAWCRIAKELVISVDLEDGIHGGGYFPQKQRLYKELATGRDGVRVELIQDDSQKDETRKQVEKILAGRKIDILFIDGDHRLEGVTRDFELWSPLVKPGGHVVFHDIIPHRTIPSCQVDRLWNQLRDKYPSQEIVTDYDQGWAGIGILTLPE</sequence>
<evidence type="ECO:0000313" key="3">
    <source>
        <dbReference type="EMBL" id="MDJ1185076.1"/>
    </source>
</evidence>
<evidence type="ECO:0000313" key="4">
    <source>
        <dbReference type="Proteomes" id="UP001232992"/>
    </source>
</evidence>
<dbReference type="Pfam" id="PF13578">
    <property type="entry name" value="Methyltransf_24"/>
    <property type="match status" value="1"/>
</dbReference>
<organism evidence="3 4">
    <name type="scientific">Roseofilum casamattae BLCC-M143</name>
    <dbReference type="NCBI Taxonomy" id="3022442"/>
    <lineage>
        <taxon>Bacteria</taxon>
        <taxon>Bacillati</taxon>
        <taxon>Cyanobacteriota</taxon>
        <taxon>Cyanophyceae</taxon>
        <taxon>Desertifilales</taxon>
        <taxon>Desertifilaceae</taxon>
        <taxon>Roseofilum</taxon>
        <taxon>Roseofilum casamattae</taxon>
    </lineage>
</organism>
<dbReference type="GO" id="GO:0008168">
    <property type="term" value="F:methyltransferase activity"/>
    <property type="evidence" value="ECO:0007669"/>
    <property type="project" value="UniProtKB-KW"/>
</dbReference>
<comment type="caution">
    <text evidence="3">The sequence shown here is derived from an EMBL/GenBank/DDBJ whole genome shotgun (WGS) entry which is preliminary data.</text>
</comment>
<accession>A0ABT7C325</accession>
<name>A0ABT7C325_9CYAN</name>
<keyword evidence="1 3" id="KW-0489">Methyltransferase</keyword>
<protein>
    <submittedName>
        <fullName evidence="3">Class I SAM-dependent methyltransferase</fullName>
    </submittedName>
</protein>
<dbReference type="Proteomes" id="UP001232992">
    <property type="component" value="Unassembled WGS sequence"/>
</dbReference>
<dbReference type="EMBL" id="JAQOSQ010000025">
    <property type="protein sequence ID" value="MDJ1185076.1"/>
    <property type="molecule type" value="Genomic_DNA"/>
</dbReference>